<evidence type="ECO:0000256" key="8">
    <source>
        <dbReference type="PIRSR" id="PIRSR630616-3"/>
    </source>
</evidence>
<evidence type="ECO:0000256" key="6">
    <source>
        <dbReference type="PIRSR" id="PIRSR630616-1"/>
    </source>
</evidence>
<proteinExistence type="predicted"/>
<keyword evidence="2" id="KW-0808">Transferase</keyword>
<dbReference type="InterPro" id="IPR017441">
    <property type="entry name" value="Protein_kinase_ATP_BS"/>
</dbReference>
<dbReference type="PROSITE" id="PS50011">
    <property type="entry name" value="PROTEIN_KINASE_DOM"/>
    <property type="match status" value="1"/>
</dbReference>
<dbReference type="InterPro" id="IPR030616">
    <property type="entry name" value="Aur-like"/>
</dbReference>
<protein>
    <submittedName>
        <fullName evidence="12">Protein kinase</fullName>
    </submittedName>
</protein>
<dbReference type="InterPro" id="IPR011009">
    <property type="entry name" value="Kinase-like_dom_sf"/>
</dbReference>
<dbReference type="InterPro" id="IPR000719">
    <property type="entry name" value="Prot_kinase_dom"/>
</dbReference>
<evidence type="ECO:0000256" key="7">
    <source>
        <dbReference type="PIRSR" id="PIRSR630616-2"/>
    </source>
</evidence>
<keyword evidence="13" id="KW-1185">Reference proteome</keyword>
<name>A0AAV9Y0P8_9CRYT</name>
<evidence type="ECO:0000313" key="13">
    <source>
        <dbReference type="Proteomes" id="UP001311799"/>
    </source>
</evidence>
<keyword evidence="5 7" id="KW-0067">ATP-binding</keyword>
<dbReference type="GO" id="GO:0004674">
    <property type="term" value="F:protein serine/threonine kinase activity"/>
    <property type="evidence" value="ECO:0007669"/>
    <property type="project" value="UniProtKB-KW"/>
</dbReference>
<evidence type="ECO:0000256" key="5">
    <source>
        <dbReference type="ARBA" id="ARBA00022840"/>
    </source>
</evidence>
<dbReference type="FunFam" id="3.30.200.20:FF:000042">
    <property type="entry name" value="Aurora kinase A"/>
    <property type="match status" value="1"/>
</dbReference>
<evidence type="ECO:0000256" key="2">
    <source>
        <dbReference type="ARBA" id="ARBA00022679"/>
    </source>
</evidence>
<feature type="binding site" evidence="7">
    <location>
        <position position="271"/>
    </location>
    <ligand>
        <name>ATP</name>
        <dbReference type="ChEBI" id="CHEBI:30616"/>
    </ligand>
</feature>
<dbReference type="Gene3D" id="1.10.510.10">
    <property type="entry name" value="Transferase(Phosphotransferase) domain 1"/>
    <property type="match status" value="1"/>
</dbReference>
<accession>A0AAV9Y0P8</accession>
<evidence type="ECO:0000313" key="12">
    <source>
        <dbReference type="EMBL" id="KAK6590384.1"/>
    </source>
</evidence>
<feature type="binding site" evidence="7">
    <location>
        <begin position="257"/>
        <end position="258"/>
    </location>
    <ligand>
        <name>ATP</name>
        <dbReference type="ChEBI" id="CHEBI:30616"/>
    </ligand>
</feature>
<evidence type="ECO:0000259" key="11">
    <source>
        <dbReference type="PROSITE" id="PS50011"/>
    </source>
</evidence>
<feature type="region of interest" description="Disordered" evidence="10">
    <location>
        <begin position="696"/>
        <end position="721"/>
    </location>
</feature>
<dbReference type="PROSITE" id="PS00107">
    <property type="entry name" value="PROTEIN_KINASE_ATP"/>
    <property type="match status" value="1"/>
</dbReference>
<feature type="compositionally biased region" description="Low complexity" evidence="10">
    <location>
        <begin position="698"/>
        <end position="708"/>
    </location>
</feature>
<dbReference type="GO" id="GO:0005524">
    <property type="term" value="F:ATP binding"/>
    <property type="evidence" value="ECO:0007669"/>
    <property type="project" value="UniProtKB-UniRule"/>
</dbReference>
<evidence type="ECO:0000256" key="10">
    <source>
        <dbReference type="SAM" id="MobiDB-lite"/>
    </source>
</evidence>
<dbReference type="SUPFAM" id="SSF56112">
    <property type="entry name" value="Protein kinase-like (PK-like)"/>
    <property type="match status" value="1"/>
</dbReference>
<feature type="active site" description="Proton acceptor" evidence="6">
    <location>
        <position position="253"/>
    </location>
</feature>
<feature type="binding site" evidence="7 9">
    <location>
        <position position="133"/>
    </location>
    <ligand>
        <name>ATP</name>
        <dbReference type="ChEBI" id="CHEBI:30616"/>
    </ligand>
</feature>
<gene>
    <name evidence="12" type="ORF">RS030_162560</name>
</gene>
<dbReference type="Proteomes" id="UP001311799">
    <property type="component" value="Unassembled WGS sequence"/>
</dbReference>
<evidence type="ECO:0000256" key="1">
    <source>
        <dbReference type="ARBA" id="ARBA00022527"/>
    </source>
</evidence>
<comment type="caution">
    <text evidence="12">The sequence shown here is derived from an EMBL/GenBank/DDBJ whole genome shotgun (WGS) entry which is preliminary data.</text>
</comment>
<dbReference type="PANTHER" id="PTHR24350">
    <property type="entry name" value="SERINE/THREONINE-PROTEIN KINASE IAL-RELATED"/>
    <property type="match status" value="1"/>
</dbReference>
<sequence>MNYEYSYDNYIDKLPDINRFRLENGITTDEYKKYIKKVSEETRMDKISGILKYNVDTNSCNKAMKNESKWRPINSDTFYGDSGPLLSKLYTVPDELRNFFEIYDGTEGVLGRGAYSSVFKVRSRRSGNVYALKVMSVEHFTCRGLGNQLRREIQLQSQCYHPNIVQLYKYMECCGYVFLLLEYVDTNLFSVIHKKKKNQVIDTSVRRNMYSVNGNIGNGNSNNLFSRNEVISFISQLLKAVNYLHEMNIIHRDIKPENILISKDGRIKLGDFGWCGDLTRKCSSIAGTFCYMAPEVLKGEKQSIKVDSWSVGIVLYELFTGVVPFVPDNTSTSESGGNSFHAISMLKSIREMSRESKPNSFPSDAWHLCCWLLRTNSNERASPIQALNHPFLSEGSAVSPIPIEIDHAPKISNDSVILQSTPGKKKEVIYNIDPNKKKYGNCNTNLDWSGVPSSMLLNGVTYTALPLVAVPTPTNRLGPKRESNIKRMFTEIPSFLASNNDYININSDYDLLNRKNCKITNNSGHTQSHFLQKHITGIPPFQYYRNLDERAKEERRKFSPINYSSEQTHSSEKEWVKQERKNPFYLENDSQESLGRKIRHEFSNTVNHYNVSGYKPTYNSEKELLLYNNGLVEKTMNNQNINPLKYNINPTTQIPPHLLPQYSGGLLRQTKQNRYISQPPVTEQFIANNVSRMNHYVSSSSQNSNQPPIRAEDVLLGYRKR</sequence>
<evidence type="ECO:0000256" key="9">
    <source>
        <dbReference type="PROSITE-ProRule" id="PRU10141"/>
    </source>
</evidence>
<dbReference type="EMBL" id="JAWDEY010000007">
    <property type="protein sequence ID" value="KAK6590384.1"/>
    <property type="molecule type" value="Genomic_DNA"/>
</dbReference>
<dbReference type="SMART" id="SM00220">
    <property type="entry name" value="S_TKc"/>
    <property type="match status" value="1"/>
</dbReference>
<dbReference type="PROSITE" id="PS00108">
    <property type="entry name" value="PROTEIN_KINASE_ST"/>
    <property type="match status" value="1"/>
</dbReference>
<dbReference type="AlphaFoldDB" id="A0AAV9Y0P8"/>
<feature type="cross-link" description="Glycyl lysine isopeptide (Lys-Gly) (interchain with G-Cter in SUMO2)" evidence="8">
    <location>
        <position position="255"/>
    </location>
</feature>
<dbReference type="Pfam" id="PF00069">
    <property type="entry name" value="Pkinase"/>
    <property type="match status" value="1"/>
</dbReference>
<dbReference type="InterPro" id="IPR008271">
    <property type="entry name" value="Ser/Thr_kinase_AS"/>
</dbReference>
<dbReference type="Gene3D" id="3.30.200.20">
    <property type="entry name" value="Phosphorylase Kinase, domain 1"/>
    <property type="match status" value="1"/>
</dbReference>
<evidence type="ECO:0000256" key="3">
    <source>
        <dbReference type="ARBA" id="ARBA00022741"/>
    </source>
</evidence>
<organism evidence="12 13">
    <name type="scientific">Cryptosporidium xiaoi</name>
    <dbReference type="NCBI Taxonomy" id="659607"/>
    <lineage>
        <taxon>Eukaryota</taxon>
        <taxon>Sar</taxon>
        <taxon>Alveolata</taxon>
        <taxon>Apicomplexa</taxon>
        <taxon>Conoidasida</taxon>
        <taxon>Coccidia</taxon>
        <taxon>Eucoccidiorida</taxon>
        <taxon>Eimeriorina</taxon>
        <taxon>Cryptosporidiidae</taxon>
        <taxon>Cryptosporidium</taxon>
    </lineage>
</organism>
<keyword evidence="4 12" id="KW-0418">Kinase</keyword>
<keyword evidence="1" id="KW-0723">Serine/threonine-protein kinase</keyword>
<evidence type="ECO:0000256" key="4">
    <source>
        <dbReference type="ARBA" id="ARBA00022777"/>
    </source>
</evidence>
<feature type="domain" description="Protein kinase" evidence="11">
    <location>
        <begin position="104"/>
        <end position="392"/>
    </location>
</feature>
<reference evidence="12 13" key="1">
    <citation type="submission" date="2023-10" db="EMBL/GenBank/DDBJ databases">
        <title>Comparative genomics analysis reveals potential genetic determinants of host preference in Cryptosporidium xiaoi.</title>
        <authorList>
            <person name="Xiao L."/>
            <person name="Li J."/>
        </authorList>
    </citation>
    <scope>NUCLEOTIDE SEQUENCE [LARGE SCALE GENOMIC DNA]</scope>
    <source>
        <strain evidence="12 13">52996</strain>
    </source>
</reference>
<keyword evidence="3 7" id="KW-0547">Nucleotide-binding</keyword>